<feature type="transmembrane region" description="Helical" evidence="12">
    <location>
        <begin position="768"/>
        <end position="789"/>
    </location>
</feature>
<evidence type="ECO:0000313" key="14">
    <source>
        <dbReference type="EMBL" id="KAH9420976.1"/>
    </source>
</evidence>
<feature type="domain" description="Ionotropic glutamate receptor L-glutamate and glycine-binding" evidence="13">
    <location>
        <begin position="19"/>
        <end position="77"/>
    </location>
</feature>
<accession>A0ABQ8JEC9</accession>
<evidence type="ECO:0000256" key="6">
    <source>
        <dbReference type="ARBA" id="ARBA00023065"/>
    </source>
</evidence>
<protein>
    <recommendedName>
        <fullName evidence="13">Ionotropic glutamate receptor L-glutamate and glycine-binding domain-containing protein</fullName>
    </recommendedName>
</protein>
<dbReference type="InterPro" id="IPR019594">
    <property type="entry name" value="Glu/Gly-bd"/>
</dbReference>
<dbReference type="PANTHER" id="PTHR42643:SF24">
    <property type="entry name" value="IONOTROPIC RECEPTOR 60A"/>
    <property type="match status" value="1"/>
</dbReference>
<evidence type="ECO:0000256" key="4">
    <source>
        <dbReference type="ARBA" id="ARBA00022692"/>
    </source>
</evidence>
<evidence type="ECO:0000256" key="2">
    <source>
        <dbReference type="ARBA" id="ARBA00022448"/>
    </source>
</evidence>
<keyword evidence="6" id="KW-0406">Ion transport</keyword>
<sequence>MKLNLQNATFAVGINANPPFTMFSRRTLKLSRGSEAYFIDTLSSYFNFSIRLVDCKLSWGKKYSNGSWDGLIGLLIDKKVDIGIGGTFVDYDRSKAVSFLYPQTTTSITFVTAAPYRILSSQHLIFRPFPTFVWLSFLTTLFICFVFDLIQRKFNSNKQNLFWISFVQLFHQDSFRKLTVPLNLSCYLIFWNFGSFILTLVYAGCLYSLIAAPSYSKTIDTIFQLFVELKSGDIILTSFNNSKYLDYFRDLFGNVTMDIDRYWKPVQYTFDGFNLVNDSSNSGSSYVYIGQRETLRYGLSDFGEKYLYLPEETDSSLFMEIVGIPVRPGFPYYDVFNRALFFNGLMHHWTEKCYDKFDYKKIENEIASTYEPKAFTLDQLNIFFMVYNQCIIISTIVPPFAILDREYLHMECGSENGLLKTMSSYFNFTINFINYNKMIGQKLANGTWTGMMGSLINQEIDLGIGAISFDYDKSNDFSFFQPHCMSSVSFVTRTPRIVSTQFLHRPFDAFVWYLFIVVLLVCFIFDRIQRRYNSTEIDLFWINFAQLFRQNSYQKLSFPSFISIWMISWNLGMFILSISYASCLYSLIAAPSFSATIDNIEQLFTAIQSGQIIATSLDNPRYIKYFEDWVGNTTFEIDNIWITVPYTTKAMDMIRDSYIDKSETKYAYIDLRETLQFAQADFDEKYIYLPSENFFSSMYTEILAIPVRKDFPYYNEFNRIQKLLFSSGSLNHWQQECYNQLRSKRKSHMTTLATKTNAFTLKQLNNFFMIYLQSILCSMIVFVIEFLLLMRLNLENKTFTVAINANAPYTFLRFDEERNVWFPVGGSEIRLLETLSSYFNFTYEMINCHRNWGRKNPNGTWTGLIRMLLDQKADFGIGGVSMNYERINAVPFLYPYQTDQITFVTPAESITEYYSHFLLEPFEQSVWNSFILCILICIIFDRIIKNCDRKTDLLWASLVLLLRQPLNIRTNVTSQAFLIWIMCWNFGMFILSTAYAGCFYSMIAVPEIPHEINSVLELYHEVQSDQMIITTVANSLYSDIVKNFPLDIGKNSQVVKDPKEGFQKIMNNKQLPDIAFIAERKNLLYHKLISGEKFFYIPPESFDSSLFLDMLSIPVKQNFPYIKEFDSITKRLTNIGLFDYWNEREYQLLKKAKERIAGDKFSRQTIAFELIHLKNIFLVFLFCLLGATSAFLFEIIWKIFYSFLVYVTATTGCVGRTRIIFSSGSKR</sequence>
<dbReference type="Proteomes" id="UP000887458">
    <property type="component" value="Unassembled WGS sequence"/>
</dbReference>
<feature type="transmembrane region" description="Helical" evidence="12">
    <location>
        <begin position="926"/>
        <end position="944"/>
    </location>
</feature>
<keyword evidence="11" id="KW-0407">Ion channel</keyword>
<evidence type="ECO:0000313" key="15">
    <source>
        <dbReference type="Proteomes" id="UP000887458"/>
    </source>
</evidence>
<evidence type="ECO:0000256" key="11">
    <source>
        <dbReference type="ARBA" id="ARBA00023303"/>
    </source>
</evidence>
<evidence type="ECO:0000259" key="13">
    <source>
        <dbReference type="SMART" id="SM00918"/>
    </source>
</evidence>
<feature type="domain" description="Ionotropic glutamate receptor L-glutamate and glycine-binding" evidence="13">
    <location>
        <begin position="808"/>
        <end position="870"/>
    </location>
</feature>
<name>A0ABQ8JEC9_DERPT</name>
<reference evidence="14 15" key="1">
    <citation type="journal article" date="2018" name="J. Allergy Clin. Immunol.">
        <title>High-quality assembly of Dermatophagoides pteronyssinus genome and transcriptome reveals a wide range of novel allergens.</title>
        <authorList>
            <person name="Liu X.Y."/>
            <person name="Yang K.Y."/>
            <person name="Wang M.Q."/>
            <person name="Kwok J.S."/>
            <person name="Zeng X."/>
            <person name="Yang Z."/>
            <person name="Xiao X.J."/>
            <person name="Lau C.P."/>
            <person name="Li Y."/>
            <person name="Huang Z.M."/>
            <person name="Ba J.G."/>
            <person name="Yim A.K."/>
            <person name="Ouyang C.Y."/>
            <person name="Ngai S.M."/>
            <person name="Chan T.F."/>
            <person name="Leung E.L."/>
            <person name="Liu L."/>
            <person name="Liu Z.G."/>
            <person name="Tsui S.K."/>
        </authorList>
    </citation>
    <scope>NUCLEOTIDE SEQUENCE [LARGE SCALE GENOMIC DNA]</scope>
    <source>
        <strain evidence="14">Derp</strain>
    </source>
</reference>
<comment type="subcellular location">
    <subcellularLocation>
        <location evidence="1">Cell membrane</location>
        <topology evidence="1">Multi-pass membrane protein</topology>
    </subcellularLocation>
</comment>
<feature type="transmembrane region" description="Helical" evidence="12">
    <location>
        <begin position="509"/>
        <end position="525"/>
    </location>
</feature>
<dbReference type="Gene3D" id="3.40.190.10">
    <property type="entry name" value="Periplasmic binding protein-like II"/>
    <property type="match status" value="3"/>
</dbReference>
<feature type="transmembrane region" description="Helical" evidence="12">
    <location>
        <begin position="186"/>
        <end position="210"/>
    </location>
</feature>
<dbReference type="SMART" id="SM00918">
    <property type="entry name" value="Lig_chan-Glu_bd"/>
    <property type="match status" value="3"/>
</dbReference>
<evidence type="ECO:0000256" key="7">
    <source>
        <dbReference type="ARBA" id="ARBA00023136"/>
    </source>
</evidence>
<evidence type="ECO:0000256" key="12">
    <source>
        <dbReference type="SAM" id="Phobius"/>
    </source>
</evidence>
<feature type="transmembrane region" description="Helical" evidence="12">
    <location>
        <begin position="1176"/>
        <end position="1197"/>
    </location>
</feature>
<organism evidence="14 15">
    <name type="scientific">Dermatophagoides pteronyssinus</name>
    <name type="common">European house dust mite</name>
    <dbReference type="NCBI Taxonomy" id="6956"/>
    <lineage>
        <taxon>Eukaryota</taxon>
        <taxon>Metazoa</taxon>
        <taxon>Ecdysozoa</taxon>
        <taxon>Arthropoda</taxon>
        <taxon>Chelicerata</taxon>
        <taxon>Arachnida</taxon>
        <taxon>Acari</taxon>
        <taxon>Acariformes</taxon>
        <taxon>Sarcoptiformes</taxon>
        <taxon>Astigmata</taxon>
        <taxon>Psoroptidia</taxon>
        <taxon>Analgoidea</taxon>
        <taxon>Pyroglyphidae</taxon>
        <taxon>Dermatophagoidinae</taxon>
        <taxon>Dermatophagoides</taxon>
    </lineage>
</organism>
<keyword evidence="10" id="KW-1071">Ligand-gated ion channel</keyword>
<feature type="transmembrane region" description="Helical" evidence="12">
    <location>
        <begin position="977"/>
        <end position="1000"/>
    </location>
</feature>
<feature type="transmembrane region" description="Helical" evidence="12">
    <location>
        <begin position="131"/>
        <end position="150"/>
    </location>
</feature>
<keyword evidence="8" id="KW-0675">Receptor</keyword>
<proteinExistence type="predicted"/>
<dbReference type="EMBL" id="NJHN03000047">
    <property type="protein sequence ID" value="KAH9420976.1"/>
    <property type="molecule type" value="Genomic_DNA"/>
</dbReference>
<evidence type="ECO:0000256" key="10">
    <source>
        <dbReference type="ARBA" id="ARBA00023286"/>
    </source>
</evidence>
<dbReference type="Pfam" id="PF10613">
    <property type="entry name" value="Lig_chan-Glu_bd"/>
    <property type="match status" value="3"/>
</dbReference>
<feature type="transmembrane region" description="Helical" evidence="12">
    <location>
        <begin position="556"/>
        <end position="581"/>
    </location>
</feature>
<keyword evidence="3" id="KW-1003">Cell membrane</keyword>
<dbReference type="InterPro" id="IPR052192">
    <property type="entry name" value="Insect_Ionotropic_Sensory_Rcpt"/>
</dbReference>
<comment type="caution">
    <text evidence="14">The sequence shown here is derived from an EMBL/GenBank/DDBJ whole genome shotgun (WGS) entry which is preliminary data.</text>
</comment>
<dbReference type="PANTHER" id="PTHR42643">
    <property type="entry name" value="IONOTROPIC RECEPTOR 20A-RELATED"/>
    <property type="match status" value="1"/>
</dbReference>
<evidence type="ECO:0000256" key="3">
    <source>
        <dbReference type="ARBA" id="ARBA00022475"/>
    </source>
</evidence>
<feature type="domain" description="Ionotropic glutamate receptor L-glutamate and glycine-binding" evidence="13">
    <location>
        <begin position="399"/>
        <end position="457"/>
    </location>
</feature>
<gene>
    <name evidence="14" type="ORF">DERP_001416</name>
</gene>
<keyword evidence="7 12" id="KW-0472">Membrane</keyword>
<keyword evidence="5 12" id="KW-1133">Transmembrane helix</keyword>
<keyword evidence="9" id="KW-0325">Glycoprotein</keyword>
<dbReference type="SUPFAM" id="SSF53850">
    <property type="entry name" value="Periplasmic binding protein-like II"/>
    <property type="match status" value="3"/>
</dbReference>
<evidence type="ECO:0000256" key="5">
    <source>
        <dbReference type="ARBA" id="ARBA00022989"/>
    </source>
</evidence>
<keyword evidence="15" id="KW-1185">Reference proteome</keyword>
<keyword evidence="2" id="KW-0813">Transport</keyword>
<evidence type="ECO:0000256" key="1">
    <source>
        <dbReference type="ARBA" id="ARBA00004651"/>
    </source>
</evidence>
<evidence type="ECO:0000256" key="8">
    <source>
        <dbReference type="ARBA" id="ARBA00023170"/>
    </source>
</evidence>
<keyword evidence="4 12" id="KW-0812">Transmembrane</keyword>
<evidence type="ECO:0000256" key="9">
    <source>
        <dbReference type="ARBA" id="ARBA00023180"/>
    </source>
</evidence>
<reference evidence="14 15" key="2">
    <citation type="journal article" date="2022" name="Mol. Biol. Evol.">
        <title>Comparative Genomics Reveals Insights into the Divergent Evolution of Astigmatic Mites and Household Pest Adaptations.</title>
        <authorList>
            <person name="Xiong Q."/>
            <person name="Wan A.T."/>
            <person name="Liu X."/>
            <person name="Fung C.S."/>
            <person name="Xiao X."/>
            <person name="Malainual N."/>
            <person name="Hou J."/>
            <person name="Wang L."/>
            <person name="Wang M."/>
            <person name="Yang K.Y."/>
            <person name="Cui Y."/>
            <person name="Leung E.L."/>
            <person name="Nong W."/>
            <person name="Shin S.K."/>
            <person name="Au S.W."/>
            <person name="Jeong K.Y."/>
            <person name="Chew F.T."/>
            <person name="Hui J.H."/>
            <person name="Leung T.F."/>
            <person name="Tungtrongchitr A."/>
            <person name="Zhong N."/>
            <person name="Liu Z."/>
            <person name="Tsui S.K."/>
        </authorList>
    </citation>
    <scope>NUCLEOTIDE SEQUENCE [LARGE SCALE GENOMIC DNA]</scope>
    <source>
        <strain evidence="14">Derp</strain>
    </source>
</reference>